<dbReference type="InterPro" id="IPR027417">
    <property type="entry name" value="P-loop_NTPase"/>
</dbReference>
<gene>
    <name evidence="1" type="ORF">IAA64_11955</name>
</gene>
<protein>
    <submittedName>
        <fullName evidence="1">Uncharacterized protein</fullName>
    </submittedName>
</protein>
<reference evidence="1" key="1">
    <citation type="submission" date="2020-10" db="EMBL/GenBank/DDBJ databases">
        <authorList>
            <person name="Gilroy R."/>
        </authorList>
    </citation>
    <scope>NUCLEOTIDE SEQUENCE</scope>
    <source>
        <strain evidence="1">CHK183-6373</strain>
    </source>
</reference>
<organism evidence="1 2">
    <name type="scientific">Candidatus Ornithocaccomicrobium faecavium</name>
    <dbReference type="NCBI Taxonomy" id="2840890"/>
    <lineage>
        <taxon>Bacteria</taxon>
        <taxon>Bacillati</taxon>
        <taxon>Bacillota</taxon>
        <taxon>Clostridia</taxon>
        <taxon>Candidatus Ornithocaccomicrobium</taxon>
    </lineage>
</organism>
<accession>A0A9D1P8T2</accession>
<reference evidence="1" key="2">
    <citation type="journal article" date="2021" name="PeerJ">
        <title>Extensive microbial diversity within the chicken gut microbiome revealed by metagenomics and culture.</title>
        <authorList>
            <person name="Gilroy R."/>
            <person name="Ravi A."/>
            <person name="Getino M."/>
            <person name="Pursley I."/>
            <person name="Horton D.L."/>
            <person name="Alikhan N.F."/>
            <person name="Baker D."/>
            <person name="Gharbi K."/>
            <person name="Hall N."/>
            <person name="Watson M."/>
            <person name="Adriaenssens E.M."/>
            <person name="Foster-Nyarko E."/>
            <person name="Jarju S."/>
            <person name="Secka A."/>
            <person name="Antonio M."/>
            <person name="Oren A."/>
            <person name="Chaudhuri R.R."/>
            <person name="La Ragione R."/>
            <person name="Hildebrand F."/>
            <person name="Pallen M.J."/>
        </authorList>
    </citation>
    <scope>NUCLEOTIDE SEQUENCE</scope>
    <source>
        <strain evidence="1">CHK183-6373</strain>
    </source>
</reference>
<evidence type="ECO:0000313" key="1">
    <source>
        <dbReference type="EMBL" id="HIV28681.1"/>
    </source>
</evidence>
<dbReference type="EMBL" id="DVOT01000217">
    <property type="protein sequence ID" value="HIV28681.1"/>
    <property type="molecule type" value="Genomic_DNA"/>
</dbReference>
<dbReference type="Proteomes" id="UP000886884">
    <property type="component" value="Unassembled WGS sequence"/>
</dbReference>
<dbReference type="SUPFAM" id="SSF52540">
    <property type="entry name" value="P-loop containing nucleoside triphosphate hydrolases"/>
    <property type="match status" value="1"/>
</dbReference>
<sequence>MTDERIGLTPYQMRAVDKLRKLRVGAVYSEIPGGNARIALELARLRIASGKVAGAIWLCAYRRRAKVRGELERLAGQWTEAIWVRGIESFSHSALALKELAERAREEPVMLIVDDSTLVKNPSALRTLRTIALSELCPYRLILSEVPFTRDIADLYAQWRVLDWRILGYRTYWSFSANHMDSNRHGCNVGRLVAAMEPYLFQALLSEMMLDGPNRREYLWRFPLGSAALQCYRQVIERFLLAARHTRSGVYRLLHAAQHVVCGRVVERDFPLQTRPMYETPWRNPRIRALLQVLRHYPRERILILFKYEHERNDILRVLGEACADLGGRRAPAGRRLLLQNQLSFSKNMHHGANVLIYYSHHWDWAKRRDKEEAPSARTVINLVAANTIDEQIVRCIWKKESLVDVLRAQIAQGERKWLYGEGENIGQSISGEGCAHGGEGTPGVDLCAF</sequence>
<name>A0A9D1P8T2_9FIRM</name>
<proteinExistence type="predicted"/>
<evidence type="ECO:0000313" key="2">
    <source>
        <dbReference type="Proteomes" id="UP000886884"/>
    </source>
</evidence>
<dbReference type="AlphaFoldDB" id="A0A9D1P8T2"/>
<comment type="caution">
    <text evidence="1">The sequence shown here is derived from an EMBL/GenBank/DDBJ whole genome shotgun (WGS) entry which is preliminary data.</text>
</comment>